<gene>
    <name evidence="1" type="ORF">SAE02_28960</name>
</gene>
<sequence length="117" mass="13567">MTMMALEQVLATVGRLDRRDLTVWIERRWVRPRHEAGGYLFTDLDVARVTLICDMRHDMAIDDEAMPVILGLLDQVYGMRARLRHLVDAVAAQPEEVRLAIAAELGRRIRQDDEDRR</sequence>
<comment type="caution">
    <text evidence="1">The sequence shown here is derived from an EMBL/GenBank/DDBJ whole genome shotgun (WGS) entry which is preliminary data.</text>
</comment>
<proteinExistence type="predicted"/>
<dbReference type="Pfam" id="PF13591">
    <property type="entry name" value="MerR_2"/>
    <property type="match status" value="1"/>
</dbReference>
<dbReference type="AlphaFoldDB" id="A0A512DQH0"/>
<dbReference type="Gene3D" id="1.10.1660.10">
    <property type="match status" value="1"/>
</dbReference>
<evidence type="ECO:0008006" key="3">
    <source>
        <dbReference type="Google" id="ProtNLM"/>
    </source>
</evidence>
<dbReference type="Proteomes" id="UP000321523">
    <property type="component" value="Unassembled WGS sequence"/>
</dbReference>
<reference evidence="1 2" key="1">
    <citation type="submission" date="2019-07" db="EMBL/GenBank/DDBJ databases">
        <title>Whole genome shotgun sequence of Skermanella aerolata NBRC 106429.</title>
        <authorList>
            <person name="Hosoyama A."/>
            <person name="Uohara A."/>
            <person name="Ohji S."/>
            <person name="Ichikawa N."/>
        </authorList>
    </citation>
    <scope>NUCLEOTIDE SEQUENCE [LARGE SCALE GENOMIC DNA]</scope>
    <source>
        <strain evidence="1 2">NBRC 106429</strain>
    </source>
</reference>
<organism evidence="1 2">
    <name type="scientific">Skermanella aerolata</name>
    <dbReference type="NCBI Taxonomy" id="393310"/>
    <lineage>
        <taxon>Bacteria</taxon>
        <taxon>Pseudomonadati</taxon>
        <taxon>Pseudomonadota</taxon>
        <taxon>Alphaproteobacteria</taxon>
        <taxon>Rhodospirillales</taxon>
        <taxon>Azospirillaceae</taxon>
        <taxon>Skermanella</taxon>
    </lineage>
</organism>
<protein>
    <recommendedName>
        <fullName evidence="3">Chaperone modulatory protein CbpM</fullName>
    </recommendedName>
</protein>
<evidence type="ECO:0000313" key="1">
    <source>
        <dbReference type="EMBL" id="GEO38748.1"/>
    </source>
</evidence>
<dbReference type="EMBL" id="BJYZ01000013">
    <property type="protein sequence ID" value="GEO38748.1"/>
    <property type="molecule type" value="Genomic_DNA"/>
</dbReference>
<name>A0A512DQH0_9PROT</name>
<dbReference type="OrthoDB" id="9800876at2"/>
<evidence type="ECO:0000313" key="2">
    <source>
        <dbReference type="Proteomes" id="UP000321523"/>
    </source>
</evidence>
<keyword evidence="2" id="KW-1185">Reference proteome</keyword>
<dbReference type="RefSeq" id="WP_052831168.1">
    <property type="nucleotide sequence ID" value="NZ_BJYZ01000013.1"/>
</dbReference>
<accession>A0A512DQH0</accession>